<feature type="compositionally biased region" description="Polar residues" evidence="1">
    <location>
        <begin position="1"/>
        <end position="13"/>
    </location>
</feature>
<feature type="compositionally biased region" description="Acidic residues" evidence="1">
    <location>
        <begin position="87"/>
        <end position="97"/>
    </location>
</feature>
<name>A0A8H3G7G0_9LECA</name>
<proteinExistence type="predicted"/>
<feature type="compositionally biased region" description="Polar residues" evidence="1">
    <location>
        <begin position="162"/>
        <end position="175"/>
    </location>
</feature>
<reference evidence="2" key="1">
    <citation type="submission" date="2021-03" db="EMBL/GenBank/DDBJ databases">
        <authorList>
            <person name="Tagirdzhanova G."/>
        </authorList>
    </citation>
    <scope>NUCLEOTIDE SEQUENCE</scope>
</reference>
<sequence length="189" mass="21949">MASTGQTSRNTSKYSHKRATQNPLLQRKPCKEEDRMRQVFLKKVREASDDKKWETRSEQILRKDFISRQKEWELDQARSAPEIPQALDDDDEDDEHEAESNSLKEVDMVDQILSHENQEFEALVSSIQVNADQEDHHQQKTMSDYGSDEEEYDRLFMEVISRQGSAKSSTDTVGDSAQERDQEMDFSLG</sequence>
<dbReference type="AlphaFoldDB" id="A0A8H3G7G0"/>
<keyword evidence="3" id="KW-1185">Reference proteome</keyword>
<feature type="region of interest" description="Disordered" evidence="1">
    <location>
        <begin position="161"/>
        <end position="189"/>
    </location>
</feature>
<feature type="region of interest" description="Disordered" evidence="1">
    <location>
        <begin position="1"/>
        <end position="32"/>
    </location>
</feature>
<evidence type="ECO:0000256" key="1">
    <source>
        <dbReference type="SAM" id="MobiDB-lite"/>
    </source>
</evidence>
<dbReference type="EMBL" id="CAJPDR010000375">
    <property type="protein sequence ID" value="CAF9934341.1"/>
    <property type="molecule type" value="Genomic_DNA"/>
</dbReference>
<dbReference type="Proteomes" id="UP000664203">
    <property type="component" value="Unassembled WGS sequence"/>
</dbReference>
<feature type="region of interest" description="Disordered" evidence="1">
    <location>
        <begin position="71"/>
        <end position="103"/>
    </location>
</feature>
<dbReference type="OrthoDB" id="5279705at2759"/>
<comment type="caution">
    <text evidence="2">The sequence shown here is derived from an EMBL/GenBank/DDBJ whole genome shotgun (WGS) entry which is preliminary data.</text>
</comment>
<protein>
    <submittedName>
        <fullName evidence="2">Uncharacterized protein</fullName>
    </submittedName>
</protein>
<evidence type="ECO:0000313" key="3">
    <source>
        <dbReference type="Proteomes" id="UP000664203"/>
    </source>
</evidence>
<accession>A0A8H3G7G0</accession>
<evidence type="ECO:0000313" key="2">
    <source>
        <dbReference type="EMBL" id="CAF9934341.1"/>
    </source>
</evidence>
<organism evidence="2 3">
    <name type="scientific">Alectoria fallacina</name>
    <dbReference type="NCBI Taxonomy" id="1903189"/>
    <lineage>
        <taxon>Eukaryota</taxon>
        <taxon>Fungi</taxon>
        <taxon>Dikarya</taxon>
        <taxon>Ascomycota</taxon>
        <taxon>Pezizomycotina</taxon>
        <taxon>Lecanoromycetes</taxon>
        <taxon>OSLEUM clade</taxon>
        <taxon>Lecanoromycetidae</taxon>
        <taxon>Lecanorales</taxon>
        <taxon>Lecanorineae</taxon>
        <taxon>Parmeliaceae</taxon>
        <taxon>Alectoria</taxon>
    </lineage>
</organism>
<gene>
    <name evidence="2" type="ORF">ALECFALPRED_005924</name>
</gene>